<proteinExistence type="predicted"/>
<dbReference type="InterPro" id="IPR016024">
    <property type="entry name" value="ARM-type_fold"/>
</dbReference>
<dbReference type="AlphaFoldDB" id="A0AAV7X190"/>
<dbReference type="Proteomes" id="UP001075354">
    <property type="component" value="Chromosome 16"/>
</dbReference>
<dbReference type="SUPFAM" id="SSF48371">
    <property type="entry name" value="ARM repeat"/>
    <property type="match status" value="1"/>
</dbReference>
<dbReference type="EMBL" id="JAPTSV010000016">
    <property type="protein sequence ID" value="KAJ1519655.1"/>
    <property type="molecule type" value="Genomic_DNA"/>
</dbReference>
<feature type="region of interest" description="Disordered" evidence="1">
    <location>
        <begin position="374"/>
        <end position="423"/>
    </location>
</feature>
<evidence type="ECO:0000256" key="1">
    <source>
        <dbReference type="SAM" id="MobiDB-lite"/>
    </source>
</evidence>
<keyword evidence="3" id="KW-1185">Reference proteome</keyword>
<sequence>MCCLERRVAPRSLAGGQSGPRSVQARKTLRGAAVRMATPALHDVIVNTKAQSQDIAQYFRVKREKGSFAVPKPVLNAAALAELMEKFNTTTDVKTCVHWVLACIEEFSTNHDLVREWTDYHYGVCELFCNCLHFILKSQRTEISKVVVRLCNVITSVADKSELLSTRLFNKCSKALLSLVFEKDISVEVKSVILIAMGNLCPHVNRSLTANAFLDLALYLRVIVQRFLLRVSVEAQLSIYYILHSSLTSKEQALEAASIWFGKWPSLRDAFVPCYLKNLNEGCGIFLEKLHEVKTSGDRSIQQTLARSCAGRTPAHTLTQGLAKGSGLVDDTGPLKKPTDSKVSVNPEPSAAFRLSQSNISKPQDVQHKRFHTPYYPDHRKSLCARQSQRSVAESGQDSGNSGSYQADDASCSEKRGSKRAQVRTIDFLQPKLKRFGKGKFEQFDISKSNETNVKRALIEVKPEKLEEEDGRNSKVEKWLSSSCSAGNLPSSGSNADDDIQIISEPKFGTSGRNPTCQNYQGLVLSNKFKREDSPQISISTSNVSSTLTKFTKSDKDLLHQVKCKDMFSNVESQKLNQTGYGTPLLKHTSTHDSKNLWARKVRELDQAESKKPKGVKDVYFFEQSKMKHKPPEFKKPKTSAVKKTPAIRKKAPEKCLPRTENVGKVDKENIPPVSRSSYVPSPKVPGTCLKSAPKNLRIEGNVNCAPAAKPGTAYSPILDDSNDLLVDEKKLKVYSAQNPTVAVKTAEIKSAATQSGGWRLSGLACSSSNSTVQALNCGPDPSPASNCSKPSNSSVAPSTVRAFNGSLASDCSGLKGRPLASCTSPANAVLVGHSSAASDIVKVGGQPLKSPTSPVNASCSMFHVDSGLEVTSNDEENKTLEKQAKTHYHSLKYLKLKLAELTEQASAANSQLTTNNATLSTEMTEIKGLAAKLTASVGRCENVVNSNNKELSDQAGVLKGYSRTMDNAIRGDQRHALREQLRARNRERIIQAVKMAIESRGYESSDSD</sequence>
<feature type="region of interest" description="Disordered" evidence="1">
    <location>
        <begin position="630"/>
        <end position="652"/>
    </location>
</feature>
<accession>A0AAV7X190</accession>
<name>A0AAV7X190_9NEOP</name>
<evidence type="ECO:0000313" key="2">
    <source>
        <dbReference type="EMBL" id="KAJ1519655.1"/>
    </source>
</evidence>
<reference evidence="2" key="1">
    <citation type="submission" date="2022-12" db="EMBL/GenBank/DDBJ databases">
        <title>Chromosome-level genome assembly of the bean flower thrips Megalurothrips usitatus.</title>
        <authorList>
            <person name="Ma L."/>
            <person name="Liu Q."/>
            <person name="Li H."/>
            <person name="Cai W."/>
        </authorList>
    </citation>
    <scope>NUCLEOTIDE SEQUENCE</scope>
    <source>
        <strain evidence="2">Cailab_2022a</strain>
    </source>
</reference>
<comment type="caution">
    <text evidence="2">The sequence shown here is derived from an EMBL/GenBank/DDBJ whole genome shotgun (WGS) entry which is preliminary data.</text>
</comment>
<feature type="compositionally biased region" description="Polar residues" evidence="1">
    <location>
        <begin position="385"/>
        <end position="405"/>
    </location>
</feature>
<gene>
    <name evidence="2" type="ORF">ONE63_004922</name>
</gene>
<protein>
    <submittedName>
        <fullName evidence="2">Uncharacterized protein</fullName>
    </submittedName>
</protein>
<feature type="region of interest" description="Disordered" evidence="1">
    <location>
        <begin position="320"/>
        <end position="347"/>
    </location>
</feature>
<evidence type="ECO:0000313" key="3">
    <source>
        <dbReference type="Proteomes" id="UP001075354"/>
    </source>
</evidence>
<organism evidence="2 3">
    <name type="scientific">Megalurothrips usitatus</name>
    <name type="common">bean blossom thrips</name>
    <dbReference type="NCBI Taxonomy" id="439358"/>
    <lineage>
        <taxon>Eukaryota</taxon>
        <taxon>Metazoa</taxon>
        <taxon>Ecdysozoa</taxon>
        <taxon>Arthropoda</taxon>
        <taxon>Hexapoda</taxon>
        <taxon>Insecta</taxon>
        <taxon>Pterygota</taxon>
        <taxon>Neoptera</taxon>
        <taxon>Paraneoptera</taxon>
        <taxon>Thysanoptera</taxon>
        <taxon>Terebrantia</taxon>
        <taxon>Thripoidea</taxon>
        <taxon>Thripidae</taxon>
        <taxon>Megalurothrips</taxon>
    </lineage>
</organism>